<dbReference type="OrthoDB" id="6469731at2"/>
<proteinExistence type="predicted"/>
<feature type="transmembrane region" description="Helical" evidence="1">
    <location>
        <begin position="6"/>
        <end position="29"/>
    </location>
</feature>
<accession>A0A806XIN0</accession>
<dbReference type="NCBIfam" id="TIGR03493">
    <property type="entry name" value="cellullose_BcsF"/>
    <property type="match status" value="1"/>
</dbReference>
<organism evidence="2 3">
    <name type="scientific">[Enterobacter] lignolyticus</name>
    <dbReference type="NCBI Taxonomy" id="1334193"/>
    <lineage>
        <taxon>Bacteria</taxon>
        <taxon>Pseudomonadati</taxon>
        <taxon>Pseudomonadota</taxon>
        <taxon>Gammaproteobacteria</taxon>
        <taxon>Enterobacterales</taxon>
        <taxon>Enterobacteriaceae</taxon>
        <taxon>Pluralibacter</taxon>
    </lineage>
</organism>
<evidence type="ECO:0000256" key="1">
    <source>
        <dbReference type="SAM" id="Phobius"/>
    </source>
</evidence>
<keyword evidence="1" id="KW-0472">Membrane</keyword>
<sequence length="65" mass="7789">MMSISDIIQLVVLCALIFFPLGFMARHYWRRIKTTIRLMFFKPRYTRPMGTLRRPAIVKAKQKDD</sequence>
<dbReference type="EMBL" id="CP012871">
    <property type="protein sequence ID" value="ALR78549.1"/>
    <property type="molecule type" value="Genomic_DNA"/>
</dbReference>
<evidence type="ECO:0000313" key="2">
    <source>
        <dbReference type="EMBL" id="ALR78549.1"/>
    </source>
</evidence>
<dbReference type="Proteomes" id="UP000069162">
    <property type="component" value="Chromosome"/>
</dbReference>
<keyword evidence="1" id="KW-1133">Transmembrane helix</keyword>
<keyword evidence="1" id="KW-0812">Transmembrane</keyword>
<dbReference type="Pfam" id="PF11120">
    <property type="entry name" value="CBP_BcsF"/>
    <property type="match status" value="1"/>
</dbReference>
<protein>
    <submittedName>
        <fullName evidence="2">Uncharacterized protein</fullName>
    </submittedName>
</protein>
<dbReference type="KEGG" id="kle:AO703_20390"/>
<evidence type="ECO:0000313" key="3">
    <source>
        <dbReference type="Proteomes" id="UP000069162"/>
    </source>
</evidence>
<dbReference type="InterPro" id="IPR019995">
    <property type="entry name" value="Cellulose_BcsF/YhjT"/>
</dbReference>
<dbReference type="OMA" id="GYYARHS"/>
<reference evidence="3" key="1">
    <citation type="submission" date="2015-10" db="EMBL/GenBank/DDBJ databases">
        <title>Complete Genome Sequencing of Klebsiella sp. strain G5.</title>
        <authorList>
            <person name="Chan K.-G."/>
            <person name="Chen J.-W."/>
        </authorList>
    </citation>
    <scope>NUCLEOTIDE SEQUENCE [LARGE SCALE GENOMIC DNA]</scope>
    <source>
        <strain evidence="3">G5</strain>
    </source>
</reference>
<dbReference type="AlphaFoldDB" id="A0A806XIN0"/>
<name>A0A806XIN0_9ENTR</name>
<gene>
    <name evidence="2" type="ORF">AO703_20390</name>
</gene>
<dbReference type="RefSeq" id="WP_013364263.1">
    <property type="nucleotide sequence ID" value="NZ_CP012871.1"/>
</dbReference>